<dbReference type="InterPro" id="IPR055768">
    <property type="entry name" value="DUF7344"/>
</dbReference>
<dbReference type="Proteomes" id="UP001056425">
    <property type="component" value="Chromosome"/>
</dbReference>
<dbReference type="AlphaFoldDB" id="A0A9E7MCA3"/>
<organism evidence="2 3">
    <name type="scientific">Thermococcus argininiproducens</name>
    <dbReference type="NCBI Taxonomy" id="2866384"/>
    <lineage>
        <taxon>Archaea</taxon>
        <taxon>Methanobacteriati</taxon>
        <taxon>Methanobacteriota</taxon>
        <taxon>Thermococci</taxon>
        <taxon>Thermococcales</taxon>
        <taxon>Thermococcaceae</taxon>
        <taxon>Thermococcus</taxon>
    </lineage>
</organism>
<reference evidence="2 3" key="1">
    <citation type="submission" date="2021-08" db="EMBL/GenBank/DDBJ databases">
        <title>Thermococcus onnuriiensis IOH2.</title>
        <authorList>
            <person name="Park Y.-J."/>
        </authorList>
    </citation>
    <scope>NUCLEOTIDE SEQUENCE [LARGE SCALE GENOMIC DNA]</scope>
    <source>
        <strain evidence="2 3">IOH2</strain>
    </source>
</reference>
<evidence type="ECO:0000259" key="1">
    <source>
        <dbReference type="Pfam" id="PF24035"/>
    </source>
</evidence>
<evidence type="ECO:0000313" key="3">
    <source>
        <dbReference type="Proteomes" id="UP001056425"/>
    </source>
</evidence>
<protein>
    <recommendedName>
        <fullName evidence="1">DUF7344 domain-containing protein</fullName>
    </recommendedName>
</protein>
<dbReference type="EMBL" id="CP080572">
    <property type="protein sequence ID" value="USH00981.1"/>
    <property type="molecule type" value="Genomic_DNA"/>
</dbReference>
<evidence type="ECO:0000313" key="2">
    <source>
        <dbReference type="EMBL" id="USH00981.1"/>
    </source>
</evidence>
<feature type="domain" description="DUF7344" evidence="1">
    <location>
        <begin position="7"/>
        <end position="75"/>
    </location>
</feature>
<accession>A0A9E7MCA3</accession>
<proteinExistence type="predicted"/>
<gene>
    <name evidence="2" type="ORF">K1720_09360</name>
</gene>
<keyword evidence="3" id="KW-1185">Reference proteome</keyword>
<sequence>MSPSSMILGNDRRMLLIKYLQERDGKADLRDIVDFIAEEEGQTDRRHRKSVYVSLIQTHIPKMERAGIIKFDHHTVTLLEIPENVDVYMEMVGKHDISWSAFYAGVSIIFAITGLWLNNLPLVIVSGIYLGLSIIQHFKTYRVLSSGSREE</sequence>
<name>A0A9E7MCA3_9EURY</name>
<dbReference type="KEGG" id="thei:K1720_09360"/>
<dbReference type="Pfam" id="PF24035">
    <property type="entry name" value="DUF7344"/>
    <property type="match status" value="1"/>
</dbReference>